<accession>A0A540NLV4</accession>
<evidence type="ECO:0000256" key="7">
    <source>
        <dbReference type="ARBA" id="ARBA00023180"/>
    </source>
</evidence>
<evidence type="ECO:0000256" key="4">
    <source>
        <dbReference type="ARBA" id="ARBA00022729"/>
    </source>
</evidence>
<keyword evidence="7" id="KW-0325">Glycoprotein</keyword>
<sequence>MKFFPVLLSFLLLSVSCATSAPVSFDGFLQCLARKTQSTLPIFDSIYTTQNTSYDSILHARINNLVYSTPEYPKPLAIIAVKSVSHIQATILCAKHNGLQVKTRSGGHDFEGISYVSDVPFVMIDMFIHLNSIDVNVADESAWVQSGALIGQIYHAISTKTRVYGFPAGICPKMAAGGHFGGGGYGVMMRKYGLAIDNIVDAKIITANGKLLDRKSMGEDLFWAIRGGGSPNFGVILSWKLKLAPVPANVTVFNVKRTIAQGATDLVYKWQNVAPRMPKDLFLRAMPQVKKNSTTGEKTVEVSFIAHFLGSSDKLVALLSKRFPELGIQSTDCHEMSWVESIVFWADYPLGTPISVLLNTTNMAVYSKGKSDYVKEPLSKDVIESIWKHMIKIEKILLDINPYGGRMAEISATATPYPHRAGNLFHVMYYTYWTEAGINATNRYVRLTRELADMMTPYVSKNPREAYQNYKDLDIGVNQDNQTDFATAAVYGMKYYKDNFARLVLVKTMIDPENFFKNKQSIPTLPRVGDGYIRGILPLIESAIG</sequence>
<feature type="chain" id="PRO_5021697586" description="FAD-binding PCMH-type domain-containing protein" evidence="8">
    <location>
        <begin position="21"/>
        <end position="545"/>
    </location>
</feature>
<evidence type="ECO:0000313" key="11">
    <source>
        <dbReference type="Proteomes" id="UP000315295"/>
    </source>
</evidence>
<keyword evidence="3" id="KW-0285">Flavoprotein</keyword>
<comment type="similarity">
    <text evidence="2">Belongs to the oxygen-dependent FAD-linked oxidoreductase family.</text>
</comment>
<dbReference type="STRING" id="106549.A0A540NLV4"/>
<keyword evidence="4 8" id="KW-0732">Signal</keyword>
<dbReference type="InterPro" id="IPR016169">
    <property type="entry name" value="FAD-bd_PCMH_sub2"/>
</dbReference>
<dbReference type="Gene3D" id="3.40.462.20">
    <property type="match status" value="1"/>
</dbReference>
<keyword evidence="6" id="KW-1015">Disulfide bond</keyword>
<protein>
    <recommendedName>
        <fullName evidence="9">FAD-binding PCMH-type domain-containing protein</fullName>
    </recommendedName>
</protein>
<dbReference type="AlphaFoldDB" id="A0A540NLV4"/>
<dbReference type="Gene3D" id="3.30.465.10">
    <property type="match status" value="1"/>
</dbReference>
<evidence type="ECO:0000313" key="10">
    <source>
        <dbReference type="EMBL" id="TQE12022.1"/>
    </source>
</evidence>
<reference evidence="10 11" key="1">
    <citation type="journal article" date="2019" name="G3 (Bethesda)">
        <title>Sequencing of a Wild Apple (Malus baccata) Genome Unravels the Differences Between Cultivated and Wild Apple Species Regarding Disease Resistance and Cold Tolerance.</title>
        <authorList>
            <person name="Chen X."/>
        </authorList>
    </citation>
    <scope>NUCLEOTIDE SEQUENCE [LARGE SCALE GENOMIC DNA]</scope>
    <source>
        <strain evidence="11">cv. Shandingzi</strain>
        <tissue evidence="10">Leaves</tissue>
    </source>
</reference>
<dbReference type="PANTHER" id="PTHR32448">
    <property type="entry name" value="OS08G0158400 PROTEIN"/>
    <property type="match status" value="1"/>
</dbReference>
<feature type="signal peptide" evidence="8">
    <location>
        <begin position="1"/>
        <end position="20"/>
    </location>
</feature>
<dbReference type="FunFam" id="3.30.43.10:FF:000004">
    <property type="entry name" value="Berberine bridge enzyme-like 15"/>
    <property type="match status" value="1"/>
</dbReference>
<keyword evidence="5" id="KW-0274">FAD</keyword>
<feature type="domain" description="FAD-binding PCMH-type" evidence="9">
    <location>
        <begin position="71"/>
        <end position="246"/>
    </location>
</feature>
<evidence type="ECO:0000256" key="1">
    <source>
        <dbReference type="ARBA" id="ARBA00001974"/>
    </source>
</evidence>
<gene>
    <name evidence="10" type="ORF">C1H46_002416</name>
</gene>
<proteinExistence type="inferred from homology"/>
<dbReference type="InterPro" id="IPR016166">
    <property type="entry name" value="FAD-bd_PCMH"/>
</dbReference>
<evidence type="ECO:0000256" key="3">
    <source>
        <dbReference type="ARBA" id="ARBA00022630"/>
    </source>
</evidence>
<evidence type="ECO:0000256" key="6">
    <source>
        <dbReference type="ARBA" id="ARBA00023157"/>
    </source>
</evidence>
<dbReference type="PROSITE" id="PS51387">
    <property type="entry name" value="FAD_PCMH"/>
    <property type="match status" value="1"/>
</dbReference>
<dbReference type="Pfam" id="PF08031">
    <property type="entry name" value="BBE"/>
    <property type="match status" value="1"/>
</dbReference>
<dbReference type="SUPFAM" id="SSF56176">
    <property type="entry name" value="FAD-binding/transporter-associated domain-like"/>
    <property type="match status" value="1"/>
</dbReference>
<evidence type="ECO:0000256" key="2">
    <source>
        <dbReference type="ARBA" id="ARBA00005466"/>
    </source>
</evidence>
<name>A0A540NLV4_MALBA</name>
<keyword evidence="11" id="KW-1185">Reference proteome</keyword>
<dbReference type="InterPro" id="IPR006094">
    <property type="entry name" value="Oxid_FAD_bind_N"/>
</dbReference>
<dbReference type="InterPro" id="IPR016167">
    <property type="entry name" value="FAD-bd_PCMH_sub1"/>
</dbReference>
<dbReference type="InterPro" id="IPR036318">
    <property type="entry name" value="FAD-bd_PCMH-like_sf"/>
</dbReference>
<dbReference type="Gene3D" id="3.30.43.10">
    <property type="entry name" value="Uridine Diphospho-n-acetylenolpyruvylglucosamine Reductase, domain 2"/>
    <property type="match status" value="1"/>
</dbReference>
<evidence type="ECO:0000256" key="8">
    <source>
        <dbReference type="SAM" id="SignalP"/>
    </source>
</evidence>
<dbReference type="GO" id="GO:0071949">
    <property type="term" value="F:FAD binding"/>
    <property type="evidence" value="ECO:0007669"/>
    <property type="project" value="InterPro"/>
</dbReference>
<dbReference type="Proteomes" id="UP000315295">
    <property type="component" value="Unassembled WGS sequence"/>
</dbReference>
<dbReference type="GO" id="GO:0016491">
    <property type="term" value="F:oxidoreductase activity"/>
    <property type="evidence" value="ECO:0007669"/>
    <property type="project" value="InterPro"/>
</dbReference>
<evidence type="ECO:0000256" key="5">
    <source>
        <dbReference type="ARBA" id="ARBA00022827"/>
    </source>
</evidence>
<dbReference type="InterPro" id="IPR012951">
    <property type="entry name" value="BBE"/>
</dbReference>
<comment type="caution">
    <text evidence="10">The sequence shown here is derived from an EMBL/GenBank/DDBJ whole genome shotgun (WGS) entry which is preliminary data.</text>
</comment>
<dbReference type="Pfam" id="PF01565">
    <property type="entry name" value="FAD_binding_4"/>
    <property type="match status" value="1"/>
</dbReference>
<comment type="cofactor">
    <cofactor evidence="1">
        <name>FAD</name>
        <dbReference type="ChEBI" id="CHEBI:57692"/>
    </cofactor>
</comment>
<evidence type="ECO:0000259" key="9">
    <source>
        <dbReference type="PROSITE" id="PS51387"/>
    </source>
</evidence>
<dbReference type="PROSITE" id="PS51257">
    <property type="entry name" value="PROKAR_LIPOPROTEIN"/>
    <property type="match status" value="1"/>
</dbReference>
<organism evidence="10 11">
    <name type="scientific">Malus baccata</name>
    <name type="common">Siberian crab apple</name>
    <name type="synonym">Pyrus baccata</name>
    <dbReference type="NCBI Taxonomy" id="106549"/>
    <lineage>
        <taxon>Eukaryota</taxon>
        <taxon>Viridiplantae</taxon>
        <taxon>Streptophyta</taxon>
        <taxon>Embryophyta</taxon>
        <taxon>Tracheophyta</taxon>
        <taxon>Spermatophyta</taxon>
        <taxon>Magnoliopsida</taxon>
        <taxon>eudicotyledons</taxon>
        <taxon>Gunneridae</taxon>
        <taxon>Pentapetalae</taxon>
        <taxon>rosids</taxon>
        <taxon>fabids</taxon>
        <taxon>Rosales</taxon>
        <taxon>Rosaceae</taxon>
        <taxon>Amygdaloideae</taxon>
        <taxon>Maleae</taxon>
        <taxon>Malus</taxon>
    </lineage>
</organism>
<dbReference type="EMBL" id="VIEB01000024">
    <property type="protein sequence ID" value="TQE12022.1"/>
    <property type="molecule type" value="Genomic_DNA"/>
</dbReference>
<dbReference type="GO" id="GO:1901696">
    <property type="term" value="P:cannabinoid biosynthetic process"/>
    <property type="evidence" value="ECO:0007669"/>
    <property type="project" value="UniProtKB-ARBA"/>
</dbReference>